<evidence type="ECO:0000313" key="2">
    <source>
        <dbReference type="EMBL" id="KAJ8995660.1"/>
    </source>
</evidence>
<reference evidence="2" key="1">
    <citation type="submission" date="2023-01" db="EMBL/GenBank/DDBJ databases">
        <title>Exophiala dermititidis isolated from Cystic Fibrosis Patient.</title>
        <authorList>
            <person name="Kurbessoian T."/>
            <person name="Crocker A."/>
            <person name="Murante D."/>
            <person name="Hogan D.A."/>
            <person name="Stajich J.E."/>
        </authorList>
    </citation>
    <scope>NUCLEOTIDE SEQUENCE</scope>
    <source>
        <strain evidence="2">Ex8</strain>
    </source>
</reference>
<dbReference type="AlphaFoldDB" id="A0AAN6F1C7"/>
<gene>
    <name evidence="2" type="ORF">HRR80_000423</name>
</gene>
<sequence>MRILSLAFVCVQLGYGRNEMRCNEIAIKLRLISPDQSRTEPDQTKHFRAKMTFVSGSRLFQTVAEGKVSEGQKEIERSITVSRGSRQTHRMQVVCGCLSQSTRLQ</sequence>
<organism evidence="2 3">
    <name type="scientific">Exophiala dermatitidis</name>
    <name type="common">Black yeast-like fungus</name>
    <name type="synonym">Wangiella dermatitidis</name>
    <dbReference type="NCBI Taxonomy" id="5970"/>
    <lineage>
        <taxon>Eukaryota</taxon>
        <taxon>Fungi</taxon>
        <taxon>Dikarya</taxon>
        <taxon>Ascomycota</taxon>
        <taxon>Pezizomycotina</taxon>
        <taxon>Eurotiomycetes</taxon>
        <taxon>Chaetothyriomycetidae</taxon>
        <taxon>Chaetothyriales</taxon>
        <taxon>Herpotrichiellaceae</taxon>
        <taxon>Exophiala</taxon>
    </lineage>
</organism>
<protein>
    <recommendedName>
        <fullName evidence="4">Secreted protein</fullName>
    </recommendedName>
</protein>
<keyword evidence="1" id="KW-0732">Signal</keyword>
<evidence type="ECO:0000313" key="3">
    <source>
        <dbReference type="Proteomes" id="UP001161757"/>
    </source>
</evidence>
<feature type="chain" id="PRO_5043046776" description="Secreted protein" evidence="1">
    <location>
        <begin position="17"/>
        <end position="105"/>
    </location>
</feature>
<dbReference type="Proteomes" id="UP001161757">
    <property type="component" value="Unassembled WGS sequence"/>
</dbReference>
<name>A0AAN6F1C7_EXODE</name>
<feature type="signal peptide" evidence="1">
    <location>
        <begin position="1"/>
        <end position="16"/>
    </location>
</feature>
<evidence type="ECO:0008006" key="4">
    <source>
        <dbReference type="Google" id="ProtNLM"/>
    </source>
</evidence>
<proteinExistence type="predicted"/>
<comment type="caution">
    <text evidence="2">The sequence shown here is derived from an EMBL/GenBank/DDBJ whole genome shotgun (WGS) entry which is preliminary data.</text>
</comment>
<dbReference type="EMBL" id="JAJGCB010000001">
    <property type="protein sequence ID" value="KAJ8995660.1"/>
    <property type="molecule type" value="Genomic_DNA"/>
</dbReference>
<accession>A0AAN6F1C7</accession>
<evidence type="ECO:0000256" key="1">
    <source>
        <dbReference type="SAM" id="SignalP"/>
    </source>
</evidence>